<dbReference type="RefSeq" id="XP_037220338.1">
    <property type="nucleotide sequence ID" value="XM_037362417.1"/>
</dbReference>
<sequence length="487" mass="54247">MSTATFCTDDVPDELWLEIASHLRCAQLQTLHQLDKRLSRLTRPLLFAELTFSRTFCASPTPPIVRERAEASGLLAVGRYGPAKITTQIPIGTDFVLPRADELDFLSRRLVESLSHFTGLRRLEVDDETLSMAAIIGIHGLPLLERLDLTRCHVEDDAIDLSLAVTQAPLSVVELSAFQSVAPEKERFWSAFFNADSLRAVTLNIQLAFWLQDSQVAPVFRRTTKLTLLYLATAPAASLPHVLAKSFPALQDLGLFPASPAPRPEDEPNESTRNPHESLCPILRTALLPIAGQLVHLRGYYSILEHFSMEPWRVSHLGLSPHLFYALDDLAVALDPCATLTHLSLSIFDVDTPSLNATLRLYPRLEALYLHGLDLPLQMPIWTELASDLALPPTLRALLVNTKRWPDIPGEVAEAGVPPTDTAARALLDAFVGRYPQLTLLWIRGRDFFIMRSGERGADERVVAVCDDVDAVSDKYIDLWNRQSEFV</sequence>
<comment type="caution">
    <text evidence="1">The sequence shown here is derived from an EMBL/GenBank/DDBJ whole genome shotgun (WGS) entry which is preliminary data.</text>
</comment>
<dbReference type="Gene3D" id="3.80.10.10">
    <property type="entry name" value="Ribonuclease Inhibitor"/>
    <property type="match status" value="1"/>
</dbReference>
<name>A0A8H6SPX8_9AGAR</name>
<dbReference type="OrthoDB" id="3032326at2759"/>
<organism evidence="1 2">
    <name type="scientific">Mycena indigotica</name>
    <dbReference type="NCBI Taxonomy" id="2126181"/>
    <lineage>
        <taxon>Eukaryota</taxon>
        <taxon>Fungi</taxon>
        <taxon>Dikarya</taxon>
        <taxon>Basidiomycota</taxon>
        <taxon>Agaricomycotina</taxon>
        <taxon>Agaricomycetes</taxon>
        <taxon>Agaricomycetidae</taxon>
        <taxon>Agaricales</taxon>
        <taxon>Marasmiineae</taxon>
        <taxon>Mycenaceae</taxon>
        <taxon>Mycena</taxon>
    </lineage>
</organism>
<gene>
    <name evidence="1" type="ORF">MIND_00564400</name>
</gene>
<dbReference type="EMBL" id="JACAZF010000005">
    <property type="protein sequence ID" value="KAF7303366.1"/>
    <property type="molecule type" value="Genomic_DNA"/>
</dbReference>
<dbReference type="SUPFAM" id="SSF52047">
    <property type="entry name" value="RNI-like"/>
    <property type="match status" value="1"/>
</dbReference>
<dbReference type="Proteomes" id="UP000636479">
    <property type="component" value="Unassembled WGS sequence"/>
</dbReference>
<dbReference type="GeneID" id="59344933"/>
<dbReference type="AlphaFoldDB" id="A0A8H6SPX8"/>
<evidence type="ECO:0000313" key="1">
    <source>
        <dbReference type="EMBL" id="KAF7303366.1"/>
    </source>
</evidence>
<accession>A0A8H6SPX8</accession>
<proteinExistence type="predicted"/>
<dbReference type="InterPro" id="IPR032675">
    <property type="entry name" value="LRR_dom_sf"/>
</dbReference>
<reference evidence="1" key="1">
    <citation type="submission" date="2020-05" db="EMBL/GenBank/DDBJ databases">
        <title>Mycena genomes resolve the evolution of fungal bioluminescence.</title>
        <authorList>
            <person name="Tsai I.J."/>
        </authorList>
    </citation>
    <scope>NUCLEOTIDE SEQUENCE</scope>
    <source>
        <strain evidence="1">171206Taipei</strain>
    </source>
</reference>
<evidence type="ECO:0000313" key="2">
    <source>
        <dbReference type="Proteomes" id="UP000636479"/>
    </source>
</evidence>
<protein>
    <recommendedName>
        <fullName evidence="3">F-box domain-containing protein</fullName>
    </recommendedName>
</protein>
<evidence type="ECO:0008006" key="3">
    <source>
        <dbReference type="Google" id="ProtNLM"/>
    </source>
</evidence>
<keyword evidence="2" id="KW-1185">Reference proteome</keyword>